<gene>
    <name evidence="2" type="ORF">GO755_26385</name>
</gene>
<evidence type="ECO:0000256" key="1">
    <source>
        <dbReference type="SAM" id="MobiDB-lite"/>
    </source>
</evidence>
<reference evidence="2 3" key="1">
    <citation type="submission" date="2019-12" db="EMBL/GenBank/DDBJ databases">
        <title>Spirosoma sp. HMF4905 genome sequencing and assembly.</title>
        <authorList>
            <person name="Kang H."/>
            <person name="Cha I."/>
            <person name="Kim H."/>
            <person name="Joh K."/>
        </authorList>
    </citation>
    <scope>NUCLEOTIDE SEQUENCE [LARGE SCALE GENOMIC DNA]</scope>
    <source>
        <strain evidence="2 3">HMF4905</strain>
    </source>
</reference>
<keyword evidence="3" id="KW-1185">Reference proteome</keyword>
<organism evidence="2 3">
    <name type="scientific">Spirosoma arboris</name>
    <dbReference type="NCBI Taxonomy" id="2682092"/>
    <lineage>
        <taxon>Bacteria</taxon>
        <taxon>Pseudomonadati</taxon>
        <taxon>Bacteroidota</taxon>
        <taxon>Cytophagia</taxon>
        <taxon>Cytophagales</taxon>
        <taxon>Cytophagaceae</taxon>
        <taxon>Spirosoma</taxon>
    </lineage>
</organism>
<name>A0A7K1SIP6_9BACT</name>
<proteinExistence type="predicted"/>
<comment type="caution">
    <text evidence="2">The sequence shown here is derived from an EMBL/GenBank/DDBJ whole genome shotgun (WGS) entry which is preliminary data.</text>
</comment>
<accession>A0A7K1SIP6</accession>
<dbReference type="AlphaFoldDB" id="A0A7K1SIP6"/>
<protein>
    <submittedName>
        <fullName evidence="2">Uncharacterized protein</fullName>
    </submittedName>
</protein>
<evidence type="ECO:0000313" key="3">
    <source>
        <dbReference type="Proteomes" id="UP000436006"/>
    </source>
</evidence>
<evidence type="ECO:0000313" key="2">
    <source>
        <dbReference type="EMBL" id="MVM33594.1"/>
    </source>
</evidence>
<feature type="region of interest" description="Disordered" evidence="1">
    <location>
        <begin position="27"/>
        <end position="60"/>
    </location>
</feature>
<dbReference type="Proteomes" id="UP000436006">
    <property type="component" value="Unassembled WGS sequence"/>
</dbReference>
<feature type="compositionally biased region" description="Basic residues" evidence="1">
    <location>
        <begin position="35"/>
        <end position="47"/>
    </location>
</feature>
<dbReference type="RefSeq" id="WP_157588303.1">
    <property type="nucleotide sequence ID" value="NZ_WPIN01000011.1"/>
</dbReference>
<sequence>MTQHGDPYENAMAERVNVGPPVRHSVAHLTDQPLKKHWKPKVYKRGKGMISTEPQNNIDQ</sequence>
<dbReference type="EMBL" id="WPIN01000011">
    <property type="protein sequence ID" value="MVM33594.1"/>
    <property type="molecule type" value="Genomic_DNA"/>
</dbReference>